<dbReference type="EMBL" id="JAVRRG010000023">
    <property type="protein sequence ID" value="KAK5096296.1"/>
    <property type="molecule type" value="Genomic_DNA"/>
</dbReference>
<keyword evidence="2" id="KW-1185">Reference proteome</keyword>
<sequence length="284" mass="31725">MSDMRTSTIPYSPAVFNGIGTLQAATEAFEARKAKAPNLLDLFRRVFVESGKNNAFGISLLHKHFSISDHQVLVELNNVATPWTVYASTMEQIQKTQTAEYEDGEIHATSWMVVPGGRKAASLMPFEFSFIPTDTIKRMDLQDVVALTAVPEGHFDGAVETTIEDKTILHLKGEHNVASLDHSSGRKHNVQASFFWPTKSDGTIPAKAKGTGCEDRDTCRATVPEVLLKELEEWGEREHLEELMALEELDDDMVVHCPRGCDPRDKWRVQSGRFSCETVLHRAL</sequence>
<evidence type="ECO:0000313" key="2">
    <source>
        <dbReference type="Proteomes" id="UP001345013"/>
    </source>
</evidence>
<evidence type="ECO:0000313" key="1">
    <source>
        <dbReference type="EMBL" id="KAK5096296.1"/>
    </source>
</evidence>
<name>A0ABR0KJC9_9EURO</name>
<proteinExistence type="predicted"/>
<reference evidence="1 2" key="1">
    <citation type="submission" date="2023-08" db="EMBL/GenBank/DDBJ databases">
        <title>Black Yeasts Isolated from many extreme environments.</title>
        <authorList>
            <person name="Coleine C."/>
            <person name="Stajich J.E."/>
            <person name="Selbmann L."/>
        </authorList>
    </citation>
    <scope>NUCLEOTIDE SEQUENCE [LARGE SCALE GENOMIC DNA]</scope>
    <source>
        <strain evidence="1 2">CCFEE 5885</strain>
    </source>
</reference>
<dbReference type="Proteomes" id="UP001345013">
    <property type="component" value="Unassembled WGS sequence"/>
</dbReference>
<organism evidence="1 2">
    <name type="scientific">Lithohypha guttulata</name>
    <dbReference type="NCBI Taxonomy" id="1690604"/>
    <lineage>
        <taxon>Eukaryota</taxon>
        <taxon>Fungi</taxon>
        <taxon>Dikarya</taxon>
        <taxon>Ascomycota</taxon>
        <taxon>Pezizomycotina</taxon>
        <taxon>Eurotiomycetes</taxon>
        <taxon>Chaetothyriomycetidae</taxon>
        <taxon>Chaetothyriales</taxon>
        <taxon>Trichomeriaceae</taxon>
        <taxon>Lithohypha</taxon>
    </lineage>
</organism>
<accession>A0ABR0KJC9</accession>
<comment type="caution">
    <text evidence="1">The sequence shown here is derived from an EMBL/GenBank/DDBJ whole genome shotgun (WGS) entry which is preliminary data.</text>
</comment>
<protein>
    <submittedName>
        <fullName evidence="1">Uncharacterized protein</fullName>
    </submittedName>
</protein>
<gene>
    <name evidence="1" type="ORF">LTR24_002702</name>
</gene>